<feature type="signal peptide" evidence="1">
    <location>
        <begin position="1"/>
        <end position="27"/>
    </location>
</feature>
<sequence>MLLNSKKRKRSLLMTRLMCCLSSLYLANTHADEFDTFQFSTSVNRTWDNNLFRLSDNERSDQITTYSAGVKFDKRYSLQRFIVNVNYLDYKYQRNDFLNFDTINYDATWQWSLSPSLTGTLLSSRTRALNGFGDFRLLTQNIRTNATNQFRAEYSPYKVGALIAGFTETRLENSQTFNAQTDFDATAFDYGARYNFPSGTNMTLLGHKRQSHYSNRVLSPILLFDNGYSEDEFEFDIVFKATGKSNLSSKLAHLSREYDNYSVRDYGVWYGNIKYDLFLTGKLKTSFDFSRVVGAFESSYSTYTVTDAVSVNTSYFVSEKLILSVNGRYAKRDFKQAVVPDRPSRNDDERSIGAAVTWQPVKSVSVIVNTTKSSRDASSAYNQFDYNDVTSSLTLDLKI</sequence>
<keyword evidence="3" id="KW-1185">Reference proteome</keyword>
<dbReference type="Proteomes" id="UP001597106">
    <property type="component" value="Unassembled WGS sequence"/>
</dbReference>
<feature type="chain" id="PRO_5046911902" evidence="1">
    <location>
        <begin position="28"/>
        <end position="399"/>
    </location>
</feature>
<evidence type="ECO:0000313" key="3">
    <source>
        <dbReference type="Proteomes" id="UP001597106"/>
    </source>
</evidence>
<evidence type="ECO:0000313" key="2">
    <source>
        <dbReference type="EMBL" id="MFD0930256.1"/>
    </source>
</evidence>
<name>A0ABW3GI31_9PROT</name>
<accession>A0ABW3GI31</accession>
<keyword evidence="1" id="KW-0732">Signal</keyword>
<dbReference type="NCBIfam" id="TIGR03014">
    <property type="entry name" value="EpsL"/>
    <property type="match status" value="1"/>
</dbReference>
<organism evidence="2 3">
    <name type="scientific">Methylophilus glucosoxydans</name>
    <dbReference type="NCBI Taxonomy" id="752553"/>
    <lineage>
        <taxon>Bacteria</taxon>
        <taxon>Pseudomonadati</taxon>
        <taxon>Pseudomonadota</taxon>
        <taxon>Betaproteobacteria</taxon>
        <taxon>Nitrosomonadales</taxon>
        <taxon>Methylophilaceae</taxon>
        <taxon>Methylophilus</taxon>
    </lineage>
</organism>
<dbReference type="RefSeq" id="WP_379076454.1">
    <property type="nucleotide sequence ID" value="NZ_JBHTJW010000002.1"/>
</dbReference>
<dbReference type="InterPro" id="IPR017465">
    <property type="entry name" value="EpsL_proteobac"/>
</dbReference>
<dbReference type="SUPFAM" id="SSF56935">
    <property type="entry name" value="Porins"/>
    <property type="match status" value="1"/>
</dbReference>
<evidence type="ECO:0000256" key="1">
    <source>
        <dbReference type="SAM" id="SignalP"/>
    </source>
</evidence>
<dbReference type="EMBL" id="JBHTJW010000002">
    <property type="protein sequence ID" value="MFD0930256.1"/>
    <property type="molecule type" value="Genomic_DNA"/>
</dbReference>
<gene>
    <name evidence="2" type="primary">epsL</name>
    <name evidence="2" type="ORF">ACFQ1T_10765</name>
</gene>
<reference evidence="3" key="1">
    <citation type="journal article" date="2019" name="Int. J. Syst. Evol. Microbiol.">
        <title>The Global Catalogue of Microorganisms (GCM) 10K type strain sequencing project: providing services to taxonomists for standard genome sequencing and annotation.</title>
        <authorList>
            <consortium name="The Broad Institute Genomics Platform"/>
            <consortium name="The Broad Institute Genome Sequencing Center for Infectious Disease"/>
            <person name="Wu L."/>
            <person name="Ma J."/>
        </authorList>
    </citation>
    <scope>NUCLEOTIDE SEQUENCE [LARGE SCALE GENOMIC DNA]</scope>
    <source>
        <strain evidence="3">CCUG 59685</strain>
    </source>
</reference>
<protein>
    <submittedName>
        <fullName evidence="2">XrtB/PEP-CTERM-associated polysaccharide biosynthesis outer membrane protein EpsL</fullName>
    </submittedName>
</protein>
<proteinExistence type="predicted"/>
<comment type="caution">
    <text evidence="2">The sequence shown here is derived from an EMBL/GenBank/DDBJ whole genome shotgun (WGS) entry which is preliminary data.</text>
</comment>